<comment type="domain">
    <text evidence="11">Comprises two domains: an N-terminal domain containing the nucleotidyltransferase activity and a C-terminal HD domain associated with both phosphodiesterase and phosphatase activities.</text>
</comment>
<dbReference type="PIRSF" id="PIRSF000813">
    <property type="entry name" value="CCA_bact"/>
    <property type="match status" value="1"/>
</dbReference>
<dbReference type="InterPro" id="IPR006674">
    <property type="entry name" value="HD_domain"/>
</dbReference>
<evidence type="ECO:0000256" key="5">
    <source>
        <dbReference type="ARBA" id="ARBA00022723"/>
    </source>
</evidence>
<name>A0A8D5G1X4_9PROT</name>
<dbReference type="InterPro" id="IPR050124">
    <property type="entry name" value="tRNA_CCA-adding_enzyme"/>
</dbReference>
<evidence type="ECO:0000259" key="12">
    <source>
        <dbReference type="PROSITE" id="PS51831"/>
    </source>
</evidence>
<keyword evidence="11" id="KW-0511">Multifunctional enzyme</keyword>
<dbReference type="Gene3D" id="1.10.3090.10">
    <property type="entry name" value="cca-adding enzyme, domain 2"/>
    <property type="match status" value="1"/>
</dbReference>
<keyword evidence="7 11" id="KW-0692">RNA repair</keyword>
<organism evidence="13 14">
    <name type="scientific">Methyloradius palustris</name>
    <dbReference type="NCBI Taxonomy" id="2778876"/>
    <lineage>
        <taxon>Bacteria</taxon>
        <taxon>Pseudomonadati</taxon>
        <taxon>Pseudomonadota</taxon>
        <taxon>Betaproteobacteria</taxon>
        <taxon>Nitrosomonadales</taxon>
        <taxon>Methylophilaceae</taxon>
        <taxon>Methyloradius</taxon>
    </lineage>
</organism>
<keyword evidence="4 11" id="KW-0548">Nucleotidyltransferase</keyword>
<dbReference type="EC" id="3.1.3.-" evidence="11"/>
<dbReference type="EC" id="3.1.4.-" evidence="11"/>
<feature type="binding site" evidence="11">
    <location>
        <position position="91"/>
    </location>
    <ligand>
        <name>ATP</name>
        <dbReference type="ChEBI" id="CHEBI:30616"/>
    </ligand>
</feature>
<keyword evidence="3 11" id="KW-0819">tRNA processing</keyword>
<evidence type="ECO:0000256" key="8">
    <source>
        <dbReference type="ARBA" id="ARBA00022840"/>
    </source>
</evidence>
<feature type="binding site" evidence="11">
    <location>
        <position position="11"/>
    </location>
    <ligand>
        <name>CTP</name>
        <dbReference type="ChEBI" id="CHEBI:37563"/>
    </ligand>
</feature>
<comment type="cofactor">
    <cofactor evidence="11">
        <name>Ni(2+)</name>
        <dbReference type="ChEBI" id="CHEBI:49786"/>
    </cofactor>
    <text evidence="11">Nickel for phosphatase activity.</text>
</comment>
<comment type="subunit">
    <text evidence="11">Monomer. Can also form homodimers and oligomers.</text>
</comment>
<evidence type="ECO:0000256" key="10">
    <source>
        <dbReference type="ARBA" id="ARBA00022884"/>
    </source>
</evidence>
<dbReference type="NCBIfam" id="NF008137">
    <property type="entry name" value="PRK10885.1"/>
    <property type="match status" value="1"/>
</dbReference>
<dbReference type="GO" id="GO:0000287">
    <property type="term" value="F:magnesium ion binding"/>
    <property type="evidence" value="ECO:0007669"/>
    <property type="project" value="UniProtKB-UniRule"/>
</dbReference>
<dbReference type="RefSeq" id="WP_221763926.1">
    <property type="nucleotide sequence ID" value="NZ_AP024110.1"/>
</dbReference>
<feature type="binding site" evidence="11">
    <location>
        <position position="91"/>
    </location>
    <ligand>
        <name>CTP</name>
        <dbReference type="ChEBI" id="CHEBI:37563"/>
    </ligand>
</feature>
<feature type="binding site" evidence="11">
    <location>
        <position position="8"/>
    </location>
    <ligand>
        <name>ATP</name>
        <dbReference type="ChEBI" id="CHEBI:30616"/>
    </ligand>
</feature>
<comment type="cofactor">
    <cofactor evidence="11">
        <name>Mg(2+)</name>
        <dbReference type="ChEBI" id="CHEBI:18420"/>
    </cofactor>
    <text evidence="11">Magnesium is required for nucleotidyltransferase activity.</text>
</comment>
<dbReference type="PANTHER" id="PTHR47545:SF1">
    <property type="entry name" value="MULTIFUNCTIONAL CCA PROTEIN"/>
    <property type="match status" value="1"/>
</dbReference>
<evidence type="ECO:0000313" key="14">
    <source>
        <dbReference type="Proteomes" id="UP000826722"/>
    </source>
</evidence>
<dbReference type="InterPro" id="IPR012006">
    <property type="entry name" value="CCA_bact"/>
</dbReference>
<dbReference type="EMBL" id="AP024110">
    <property type="protein sequence ID" value="BCM25880.1"/>
    <property type="molecule type" value="Genomic_DNA"/>
</dbReference>
<dbReference type="GO" id="GO:0016791">
    <property type="term" value="F:phosphatase activity"/>
    <property type="evidence" value="ECO:0007669"/>
    <property type="project" value="UniProtKB-UniRule"/>
</dbReference>
<proteinExistence type="inferred from homology"/>
<dbReference type="PANTHER" id="PTHR47545">
    <property type="entry name" value="MULTIFUNCTIONAL CCA PROTEIN"/>
    <property type="match status" value="1"/>
</dbReference>
<evidence type="ECO:0000256" key="3">
    <source>
        <dbReference type="ARBA" id="ARBA00022694"/>
    </source>
</evidence>
<keyword evidence="9 11" id="KW-0460">Magnesium</keyword>
<dbReference type="InterPro" id="IPR002646">
    <property type="entry name" value="PolA_pol_head_dom"/>
</dbReference>
<dbReference type="EC" id="2.7.7.72" evidence="11"/>
<dbReference type="GO" id="GO:0001680">
    <property type="term" value="P:tRNA 3'-terminal CCA addition"/>
    <property type="evidence" value="ECO:0007669"/>
    <property type="project" value="UniProtKB-UniRule"/>
</dbReference>
<comment type="similarity">
    <text evidence="11">Belongs to the tRNA nucleotidyltransferase/poly(A) polymerase family. Bacterial CCA-adding enzyme type 1 subfamily.</text>
</comment>
<keyword evidence="5 11" id="KW-0479">Metal-binding</keyword>
<dbReference type="GO" id="GO:0042245">
    <property type="term" value="P:RNA repair"/>
    <property type="evidence" value="ECO:0007669"/>
    <property type="project" value="UniProtKB-KW"/>
</dbReference>
<evidence type="ECO:0000256" key="6">
    <source>
        <dbReference type="ARBA" id="ARBA00022741"/>
    </source>
</evidence>
<feature type="binding site" evidence="11">
    <location>
        <position position="137"/>
    </location>
    <ligand>
        <name>CTP</name>
        <dbReference type="ChEBI" id="CHEBI:37563"/>
    </ligand>
</feature>
<dbReference type="InterPro" id="IPR032828">
    <property type="entry name" value="PolyA_RNA-bd"/>
</dbReference>
<keyword evidence="2 11" id="KW-0808">Transferase</keyword>
<feature type="binding site" evidence="11">
    <location>
        <position position="140"/>
    </location>
    <ligand>
        <name>ATP</name>
        <dbReference type="ChEBI" id="CHEBI:30616"/>
    </ligand>
</feature>
<dbReference type="InterPro" id="IPR043519">
    <property type="entry name" value="NT_sf"/>
</dbReference>
<dbReference type="Pfam" id="PF12627">
    <property type="entry name" value="PolyA_pol_RNAbd"/>
    <property type="match status" value="1"/>
</dbReference>
<dbReference type="SUPFAM" id="SSF81301">
    <property type="entry name" value="Nucleotidyltransferase"/>
    <property type="match status" value="1"/>
</dbReference>
<dbReference type="GO" id="GO:0005524">
    <property type="term" value="F:ATP binding"/>
    <property type="evidence" value="ECO:0007669"/>
    <property type="project" value="UniProtKB-UniRule"/>
</dbReference>
<dbReference type="Pfam" id="PF01966">
    <property type="entry name" value="HD"/>
    <property type="match status" value="1"/>
</dbReference>
<comment type="miscellaneous">
    <text evidence="11">A single active site specifically recognizes both ATP and CTP and is responsible for their addition.</text>
</comment>
<dbReference type="GO" id="GO:0004112">
    <property type="term" value="F:cyclic-nucleotide phosphodiesterase activity"/>
    <property type="evidence" value="ECO:0007669"/>
    <property type="project" value="UniProtKB-UniRule"/>
</dbReference>
<keyword evidence="14" id="KW-1185">Reference proteome</keyword>
<comment type="function">
    <text evidence="11">Catalyzes the addition and repair of the essential 3'-terminal CCA sequence in tRNAs without using a nucleic acid template. Adds these three nucleotides in the order of C, C, and A to the tRNA nucleotide-73, using CTP and ATP as substrates and producing inorganic pyrophosphate. tRNA 3'-terminal CCA addition is required both for tRNA processing and repair. Also involved in tRNA surveillance by mediating tandem CCA addition to generate a CCACCA at the 3' terminus of unstable tRNAs. While stable tRNAs receive only 3'-terminal CCA, unstable tRNAs are marked with CCACCA and rapidly degraded.</text>
</comment>
<evidence type="ECO:0000256" key="9">
    <source>
        <dbReference type="ARBA" id="ARBA00022842"/>
    </source>
</evidence>
<dbReference type="AlphaFoldDB" id="A0A8D5G1X4"/>
<keyword evidence="1 11" id="KW-0533">Nickel</keyword>
<keyword evidence="6 11" id="KW-0547">Nucleotide-binding</keyword>
<comment type="catalytic activity">
    <reaction evidence="11">
        <text>a tRNA with a 3' CCA end + 2 CTP + ATP = a tRNA with a 3' CCACCA end + 3 diphosphate</text>
        <dbReference type="Rhea" id="RHEA:76235"/>
        <dbReference type="Rhea" id="RHEA-COMP:10468"/>
        <dbReference type="Rhea" id="RHEA-COMP:18655"/>
        <dbReference type="ChEBI" id="CHEBI:30616"/>
        <dbReference type="ChEBI" id="CHEBI:33019"/>
        <dbReference type="ChEBI" id="CHEBI:37563"/>
        <dbReference type="ChEBI" id="CHEBI:83071"/>
        <dbReference type="ChEBI" id="CHEBI:195187"/>
    </reaction>
</comment>
<feature type="binding site" evidence="11">
    <location>
        <position position="8"/>
    </location>
    <ligand>
        <name>CTP</name>
        <dbReference type="ChEBI" id="CHEBI:37563"/>
    </ligand>
</feature>
<dbReference type="GO" id="GO:0000049">
    <property type="term" value="F:tRNA binding"/>
    <property type="evidence" value="ECO:0007669"/>
    <property type="project" value="UniProtKB-UniRule"/>
</dbReference>
<comment type="catalytic activity">
    <reaction evidence="11">
        <text>a tRNA precursor + 2 CTP + ATP = a tRNA with a 3' CCA end + 3 diphosphate</text>
        <dbReference type="Rhea" id="RHEA:14433"/>
        <dbReference type="Rhea" id="RHEA-COMP:10465"/>
        <dbReference type="Rhea" id="RHEA-COMP:10468"/>
        <dbReference type="ChEBI" id="CHEBI:30616"/>
        <dbReference type="ChEBI" id="CHEBI:33019"/>
        <dbReference type="ChEBI" id="CHEBI:37563"/>
        <dbReference type="ChEBI" id="CHEBI:74896"/>
        <dbReference type="ChEBI" id="CHEBI:83071"/>
        <dbReference type="EC" id="2.7.7.72"/>
    </reaction>
</comment>
<evidence type="ECO:0000256" key="11">
    <source>
        <dbReference type="HAMAP-Rule" id="MF_01261"/>
    </source>
</evidence>
<feature type="binding site" evidence="11">
    <location>
        <position position="21"/>
    </location>
    <ligand>
        <name>Mg(2+)</name>
        <dbReference type="ChEBI" id="CHEBI:18420"/>
    </ligand>
</feature>
<dbReference type="SUPFAM" id="SSF81891">
    <property type="entry name" value="Poly A polymerase C-terminal region-like"/>
    <property type="match status" value="1"/>
</dbReference>
<feature type="binding site" evidence="11">
    <location>
        <position position="140"/>
    </location>
    <ligand>
        <name>CTP</name>
        <dbReference type="ChEBI" id="CHEBI:37563"/>
    </ligand>
</feature>
<dbReference type="PROSITE" id="PS51831">
    <property type="entry name" value="HD"/>
    <property type="match status" value="1"/>
</dbReference>
<sequence length="404" mass="45108">MKVFVVGGAVRDELLGLAVKDHDYVVVGSTPAEMEAAGFKPVGKDFPVFLHPKTHEEYALARTERKTAKGYKGFKVYASPDVTLEEDLARRDLTINAIAKGSDGQLIDTYNGVADIQAKVLRHVSDAFIEDPVRILRIARFAARFTEFIVAPETMKLMQKMVQDGEVDALVAERVWQELAKGLMEAKPSRMFAVLRECGALKKIMPEVDRLWGVPQPALHHPEIDTGVHVMMVIDYAASQNYSLPVRFAGLTHDLGKGTTPAHVLPRHMGHEERSVKLLKELSQRLRVPNDCKELAHIVAKFHGKMHQVHEMRAATLLTFLIELDAIRQPARFNDFLRACECDSRGRTGFEQVLMPEADMLSMALKVVMQVDAGAVAKTQTEPEKIKLAVYEARLEALKHSMPS</sequence>
<dbReference type="CDD" id="cd05398">
    <property type="entry name" value="NT_ClassII-CCAase"/>
    <property type="match status" value="1"/>
</dbReference>
<keyword evidence="8 11" id="KW-0067">ATP-binding</keyword>
<evidence type="ECO:0000256" key="7">
    <source>
        <dbReference type="ARBA" id="ARBA00022800"/>
    </source>
</evidence>
<dbReference type="HAMAP" id="MF_01261">
    <property type="entry name" value="CCA_bact_type1"/>
    <property type="match status" value="1"/>
</dbReference>
<feature type="binding site" evidence="11">
    <location>
        <position position="137"/>
    </location>
    <ligand>
        <name>ATP</name>
        <dbReference type="ChEBI" id="CHEBI:30616"/>
    </ligand>
</feature>
<gene>
    <name evidence="11 13" type="primary">cca</name>
    <name evidence="13" type="ORF">ZMTM_21390</name>
</gene>
<dbReference type="Gene3D" id="3.30.460.10">
    <property type="entry name" value="Beta Polymerase, domain 2"/>
    <property type="match status" value="1"/>
</dbReference>
<accession>A0A8D5G1X4</accession>
<protein>
    <recommendedName>
        <fullName evidence="11">Multifunctional CCA protein</fullName>
    </recommendedName>
    <domain>
        <recommendedName>
            <fullName evidence="11">CCA-adding enzyme</fullName>
            <ecNumber evidence="11">2.7.7.72</ecNumber>
        </recommendedName>
        <alternativeName>
            <fullName evidence="11">CCA tRNA nucleotidyltransferase</fullName>
        </alternativeName>
        <alternativeName>
            <fullName evidence="11">tRNA CCA-pyrophosphorylase</fullName>
        </alternativeName>
        <alternativeName>
            <fullName evidence="11">tRNA adenylyl-/cytidylyl-transferase</fullName>
        </alternativeName>
        <alternativeName>
            <fullName evidence="11">tRNA nucleotidyltransferase</fullName>
        </alternativeName>
        <alternativeName>
            <fullName evidence="11">tRNA-NT</fullName>
        </alternativeName>
    </domain>
    <domain>
        <recommendedName>
            <fullName evidence="11">2'-nucleotidase</fullName>
            <ecNumber evidence="11">3.1.3.-</ecNumber>
        </recommendedName>
    </domain>
    <domain>
        <recommendedName>
            <fullName evidence="11">2',3'-cyclic phosphodiesterase</fullName>
            <ecNumber evidence="11">3.1.4.-</ecNumber>
        </recommendedName>
    </domain>
    <domain>
        <recommendedName>
            <fullName evidence="11">Phosphatase</fullName>
        </recommendedName>
    </domain>
</protein>
<dbReference type="HAMAP" id="MF_01262">
    <property type="entry name" value="CCA_bact_type2"/>
    <property type="match status" value="1"/>
</dbReference>
<dbReference type="KEGG" id="mpau:ZMTM_21390"/>
<dbReference type="Pfam" id="PF01743">
    <property type="entry name" value="PolyA_pol"/>
    <property type="match status" value="1"/>
</dbReference>
<evidence type="ECO:0000256" key="4">
    <source>
        <dbReference type="ARBA" id="ARBA00022695"/>
    </source>
</evidence>
<dbReference type="Proteomes" id="UP000826722">
    <property type="component" value="Chromosome"/>
</dbReference>
<reference evidence="13" key="1">
    <citation type="journal article" date="2021" name="Arch. Microbiol.">
        <title>Methyloradius palustris gen. nov., sp. nov., a methanol-oxidizing bacterium isolated from snow.</title>
        <authorList>
            <person name="Miyadera T."/>
            <person name="Kojima H."/>
            <person name="Fukui M."/>
        </authorList>
    </citation>
    <scope>NUCLEOTIDE SEQUENCE</scope>
    <source>
        <strain evidence="13">Zm11</strain>
    </source>
</reference>
<keyword evidence="11" id="KW-0378">Hydrolase</keyword>
<feature type="binding site" evidence="11">
    <location>
        <position position="11"/>
    </location>
    <ligand>
        <name>ATP</name>
        <dbReference type="ChEBI" id="CHEBI:30616"/>
    </ligand>
</feature>
<evidence type="ECO:0000256" key="2">
    <source>
        <dbReference type="ARBA" id="ARBA00022679"/>
    </source>
</evidence>
<evidence type="ECO:0000313" key="13">
    <source>
        <dbReference type="EMBL" id="BCM25880.1"/>
    </source>
</evidence>
<feature type="binding site" evidence="11">
    <location>
        <position position="23"/>
    </location>
    <ligand>
        <name>Mg(2+)</name>
        <dbReference type="ChEBI" id="CHEBI:18420"/>
    </ligand>
</feature>
<dbReference type="GO" id="GO:0004810">
    <property type="term" value="F:CCA tRNA nucleotidyltransferase activity"/>
    <property type="evidence" value="ECO:0007669"/>
    <property type="project" value="UniProtKB-UniRule"/>
</dbReference>
<evidence type="ECO:0000256" key="1">
    <source>
        <dbReference type="ARBA" id="ARBA00022596"/>
    </source>
</evidence>
<feature type="domain" description="HD" evidence="12">
    <location>
        <begin position="226"/>
        <end position="327"/>
    </location>
</feature>
<keyword evidence="10 11" id="KW-0694">RNA-binding</keyword>